<dbReference type="InterPro" id="IPR009057">
    <property type="entry name" value="Homeodomain-like_sf"/>
</dbReference>
<name>A0A9X6UAV1_BACCE</name>
<protein>
    <recommendedName>
        <fullName evidence="1">Winged helix-turn helix domain-containing protein</fullName>
    </recommendedName>
</protein>
<dbReference type="InterPro" id="IPR025959">
    <property type="entry name" value="Winged_HTH_dom"/>
</dbReference>
<comment type="caution">
    <text evidence="2">The sequence shown here is derived from an EMBL/GenBank/DDBJ whole genome shotgun (WGS) entry which is preliminary data.</text>
</comment>
<proteinExistence type="predicted"/>
<accession>A0A9X6UAV1</accession>
<organism evidence="2 3">
    <name type="scientific">Bacillus cereus</name>
    <dbReference type="NCBI Taxonomy" id="1396"/>
    <lineage>
        <taxon>Bacteria</taxon>
        <taxon>Bacillati</taxon>
        <taxon>Bacillota</taxon>
        <taxon>Bacilli</taxon>
        <taxon>Bacillales</taxon>
        <taxon>Bacillaceae</taxon>
        <taxon>Bacillus</taxon>
        <taxon>Bacillus cereus group</taxon>
    </lineage>
</organism>
<dbReference type="Proteomes" id="UP000220691">
    <property type="component" value="Unassembled WGS sequence"/>
</dbReference>
<dbReference type="Pfam" id="PF13551">
    <property type="entry name" value="HTH_29"/>
    <property type="match status" value="1"/>
</dbReference>
<evidence type="ECO:0000313" key="3">
    <source>
        <dbReference type="Proteomes" id="UP000220691"/>
    </source>
</evidence>
<dbReference type="SUPFAM" id="SSF46689">
    <property type="entry name" value="Homeodomain-like"/>
    <property type="match status" value="1"/>
</dbReference>
<feature type="domain" description="Winged helix-turn helix" evidence="1">
    <location>
        <begin position="118"/>
        <end position="172"/>
    </location>
</feature>
<reference evidence="2 3" key="1">
    <citation type="submission" date="2017-09" db="EMBL/GenBank/DDBJ databases">
        <title>Large-scale bioinformatics analysis of Bacillus genomes uncovers conserved roles of natural products in bacterial physiology.</title>
        <authorList>
            <consortium name="Agbiome Team Llc"/>
            <person name="Bleich R.M."/>
            <person name="Kirk G.J."/>
            <person name="Santa Maria K.C."/>
            <person name="Allen S.E."/>
            <person name="Farag S."/>
            <person name="Shank E.A."/>
            <person name="Bowers A."/>
        </authorList>
    </citation>
    <scope>NUCLEOTIDE SEQUENCE [LARGE SCALE GENOMIC DNA]</scope>
    <source>
        <strain evidence="2 3">AFS027647</strain>
    </source>
</reference>
<sequence>MDMFMKRAMQYDNVNARIHELETIMKKEKNRRLYERYQAIILHVKGYTNIKIADILSRSNLTIGTYIKRYQSSGIAGLELSYSPGAPRRLTPEQEQRIYEVILHHTPKEFGLKSEMNWTAPLLREWIYREWNIIYKDRAVLNILHRLGFSHTRPTYTLEKADEQKQQTFRETFETYKKTRKWRN</sequence>
<evidence type="ECO:0000259" key="1">
    <source>
        <dbReference type="Pfam" id="PF13592"/>
    </source>
</evidence>
<dbReference type="EMBL" id="NUAN01000095">
    <property type="protein sequence ID" value="PEN95485.1"/>
    <property type="molecule type" value="Genomic_DNA"/>
</dbReference>
<dbReference type="Pfam" id="PF13592">
    <property type="entry name" value="HTH_33"/>
    <property type="match status" value="1"/>
</dbReference>
<dbReference type="AlphaFoldDB" id="A0A9X6UAV1"/>
<evidence type="ECO:0000313" key="2">
    <source>
        <dbReference type="EMBL" id="PEN95485.1"/>
    </source>
</evidence>
<gene>
    <name evidence="2" type="ORF">CN553_16530</name>
</gene>